<dbReference type="Gene3D" id="3.90.550.10">
    <property type="entry name" value="Spore Coat Polysaccharide Biosynthesis Protein SpsA, Chain A"/>
    <property type="match status" value="1"/>
</dbReference>
<evidence type="ECO:0000313" key="7">
    <source>
        <dbReference type="RefSeq" id="XP_022150786.1"/>
    </source>
</evidence>
<dbReference type="InterPro" id="IPR002495">
    <property type="entry name" value="Glyco_trans_8"/>
</dbReference>
<organism evidence="6 7">
    <name type="scientific">Momordica charantia</name>
    <name type="common">Bitter gourd</name>
    <name type="synonym">Balsam pear</name>
    <dbReference type="NCBI Taxonomy" id="3673"/>
    <lineage>
        <taxon>Eukaryota</taxon>
        <taxon>Viridiplantae</taxon>
        <taxon>Streptophyta</taxon>
        <taxon>Embryophyta</taxon>
        <taxon>Tracheophyta</taxon>
        <taxon>Spermatophyta</taxon>
        <taxon>Magnoliopsida</taxon>
        <taxon>eudicotyledons</taxon>
        <taxon>Gunneridae</taxon>
        <taxon>Pentapetalae</taxon>
        <taxon>rosids</taxon>
        <taxon>fabids</taxon>
        <taxon>Cucurbitales</taxon>
        <taxon>Cucurbitaceae</taxon>
        <taxon>Momordiceae</taxon>
        <taxon>Momordica</taxon>
    </lineage>
</organism>
<protein>
    <recommendedName>
        <fullName evidence="4">Hexosyltransferase</fullName>
        <ecNumber evidence="4">2.4.1.-</ecNumber>
    </recommendedName>
</protein>
<comment type="similarity">
    <text evidence="4">Belongs to the glycosyltransferase 8 family.</text>
</comment>
<reference evidence="7" key="1">
    <citation type="submission" date="2025-08" db="UniProtKB">
        <authorList>
            <consortium name="RefSeq"/>
        </authorList>
    </citation>
    <scope>IDENTIFICATION</scope>
    <source>
        <strain evidence="7">OHB3-1</strain>
    </source>
</reference>
<gene>
    <name evidence="7" type="primary">LOC111018850</name>
</gene>
<dbReference type="SUPFAM" id="SSF53448">
    <property type="entry name" value="Nucleotide-diphospho-sugar transferases"/>
    <property type="match status" value="1"/>
</dbReference>
<dbReference type="GeneID" id="111018850"/>
<dbReference type="Pfam" id="PF01501">
    <property type="entry name" value="Glyco_transf_8"/>
    <property type="match status" value="1"/>
</dbReference>
<dbReference type="PANTHER" id="PTHR11183">
    <property type="entry name" value="GLYCOGENIN SUBFAMILY MEMBER"/>
    <property type="match status" value="1"/>
</dbReference>
<keyword evidence="6" id="KW-1185">Reference proteome</keyword>
<dbReference type="OrthoDB" id="2014201at2759"/>
<evidence type="ECO:0000256" key="2">
    <source>
        <dbReference type="ARBA" id="ARBA00022679"/>
    </source>
</evidence>
<keyword evidence="5" id="KW-0812">Transmembrane</keyword>
<dbReference type="CDD" id="cd02537">
    <property type="entry name" value="GT8_Glycogenin"/>
    <property type="match status" value="1"/>
</dbReference>
<feature type="transmembrane region" description="Helical" evidence="5">
    <location>
        <begin position="20"/>
        <end position="39"/>
    </location>
</feature>
<dbReference type="KEGG" id="mcha:111018850"/>
<keyword evidence="3" id="KW-0464">Manganese</keyword>
<accession>A0A6J1DCK0</accession>
<dbReference type="GO" id="GO:0016757">
    <property type="term" value="F:glycosyltransferase activity"/>
    <property type="evidence" value="ECO:0007669"/>
    <property type="project" value="UniProtKB-KW"/>
</dbReference>
<name>A0A6J1DCK0_MOMCH</name>
<dbReference type="AlphaFoldDB" id="A0A6J1DCK0"/>
<keyword evidence="1" id="KW-0328">Glycosyltransferase</keyword>
<evidence type="ECO:0000256" key="3">
    <source>
        <dbReference type="ARBA" id="ARBA00023211"/>
    </source>
</evidence>
<dbReference type="InterPro" id="IPR050587">
    <property type="entry name" value="GNT1/Glycosyltrans_8"/>
</dbReference>
<dbReference type="Proteomes" id="UP000504603">
    <property type="component" value="Unplaced"/>
</dbReference>
<keyword evidence="5" id="KW-1133">Transmembrane helix</keyword>
<keyword evidence="5" id="KW-0472">Membrane</keyword>
<keyword evidence="2" id="KW-0808">Transferase</keyword>
<dbReference type="InterPro" id="IPR029044">
    <property type="entry name" value="Nucleotide-diphossugar_trans"/>
</dbReference>
<evidence type="ECO:0000256" key="4">
    <source>
        <dbReference type="RuleBase" id="RU362027"/>
    </source>
</evidence>
<proteinExistence type="inferred from homology"/>
<dbReference type="EC" id="2.4.1.-" evidence="4"/>
<sequence length="578" mass="66968">MAFNKTPYTSKQWKFSSQYSFIILFLILFSFLCFTLLLISSRSQKELHKYTVVQYSSSADVENELFRRNHRRIIRRIKIGLINVRNEEIDETLQLLGLSEESRRRTEAVTVNFDRVNNSDWEALFPEWIDEDEKWRSPKCPEIPMPRTELYGDLDVVVLRNPPCGARDAARLQANLAAASVAVASGWVEQDVHRTVHVSFVGACGPMREIFRCDDLVAMGGNDRTAEGVWVYKPEMRRLKQKILMPVGSCQLAPVYARTGREIWRKFMIQKAPNKNNKDSTQPLRRSKPKEAYVTILHSSEAYVCGAIALAQSILQTNTSKQLLLLADDSITPKSIDALRAAGWTTERIHRIRSPRAEKGSYNEWNYSKLRIWQLAIYDKIIFIDADLLVLKNIDHLFALPQLSAAANNKMRFNSGLMVVEPSACLFEDMMAKSFELESYNGGDQGFLNEVFTWWHRLPSKINHLKMFEKDNNESSDDAYAIHYLGLKPWMCYKDYDCNWDMADHHAFASDSAHAKWWKVYEAMPTELQQFCGLTKKMDSRIRKWRRIAKNNATNFPDAHWKIKITDPRRHRFMGIAQ</sequence>
<evidence type="ECO:0000256" key="5">
    <source>
        <dbReference type="SAM" id="Phobius"/>
    </source>
</evidence>
<dbReference type="RefSeq" id="XP_022150786.1">
    <property type="nucleotide sequence ID" value="XM_022295094.1"/>
</dbReference>
<evidence type="ECO:0000313" key="6">
    <source>
        <dbReference type="Proteomes" id="UP000504603"/>
    </source>
</evidence>
<evidence type="ECO:0000256" key="1">
    <source>
        <dbReference type="ARBA" id="ARBA00022676"/>
    </source>
</evidence>